<dbReference type="Gene3D" id="3.40.50.10810">
    <property type="entry name" value="Tandem AAA-ATPase domain"/>
    <property type="match status" value="1"/>
</dbReference>
<dbReference type="RefSeq" id="XP_066717851.1">
    <property type="nucleotide sequence ID" value="XM_066855684.1"/>
</dbReference>
<protein>
    <submittedName>
        <fullName evidence="1">Uncharacterized protein</fullName>
    </submittedName>
</protein>
<sequence length="252" mass="28334">MARVNIAGIQTSLDHYQTMGAFILLTQQAREGIAGGLSAGDMGMGRTLQTLALMVIRGHLVQMRDHVHQNPDCYLPAFKRQKPGDKCPRQGMFDGLQCPCGMDSWARRIAATICRWPTIVFMPRDLINNPVVEVKNDVDIGSASPAHDFEFKVNYNKEEDLEGVDRNEKGFLLEYVGGKRTYFFASASIQRRRCFPENLPAGLMVMDETHRYLGSDNTTVPFTFLENMRKKCDGPVFHFLVSRLRQATGPDG</sequence>
<evidence type="ECO:0000313" key="1">
    <source>
        <dbReference type="EMBL" id="KAK8073376.1"/>
    </source>
</evidence>
<accession>A0ABR1VQ51</accession>
<evidence type="ECO:0000313" key="2">
    <source>
        <dbReference type="Proteomes" id="UP001480595"/>
    </source>
</evidence>
<dbReference type="EMBL" id="JAQQWL010000005">
    <property type="protein sequence ID" value="KAK8073376.1"/>
    <property type="molecule type" value="Genomic_DNA"/>
</dbReference>
<dbReference type="GeneID" id="92088747"/>
<gene>
    <name evidence="1" type="ORF">PG994_004275</name>
</gene>
<reference evidence="1 2" key="1">
    <citation type="submission" date="2023-01" db="EMBL/GenBank/DDBJ databases">
        <title>Analysis of 21 Apiospora genomes using comparative genomics revels a genus with tremendous synthesis potential of carbohydrate active enzymes and secondary metabolites.</title>
        <authorList>
            <person name="Sorensen T."/>
        </authorList>
    </citation>
    <scope>NUCLEOTIDE SEQUENCE [LARGE SCALE GENOMIC DNA]</scope>
    <source>
        <strain evidence="1 2">CBS 135458</strain>
    </source>
</reference>
<keyword evidence="2" id="KW-1185">Reference proteome</keyword>
<dbReference type="InterPro" id="IPR038718">
    <property type="entry name" value="SNF2-like_sf"/>
</dbReference>
<proteinExistence type="predicted"/>
<dbReference type="Proteomes" id="UP001480595">
    <property type="component" value="Unassembled WGS sequence"/>
</dbReference>
<name>A0ABR1VQ51_9PEZI</name>
<organism evidence="1 2">
    <name type="scientific">Apiospora phragmitis</name>
    <dbReference type="NCBI Taxonomy" id="2905665"/>
    <lineage>
        <taxon>Eukaryota</taxon>
        <taxon>Fungi</taxon>
        <taxon>Dikarya</taxon>
        <taxon>Ascomycota</taxon>
        <taxon>Pezizomycotina</taxon>
        <taxon>Sordariomycetes</taxon>
        <taxon>Xylariomycetidae</taxon>
        <taxon>Amphisphaeriales</taxon>
        <taxon>Apiosporaceae</taxon>
        <taxon>Apiospora</taxon>
    </lineage>
</organism>
<comment type="caution">
    <text evidence="1">The sequence shown here is derived from an EMBL/GenBank/DDBJ whole genome shotgun (WGS) entry which is preliminary data.</text>
</comment>